<name>Q7XZ34_GRIJA</name>
<evidence type="ECO:0000313" key="1">
    <source>
        <dbReference type="EMBL" id="AAM93990.1"/>
    </source>
</evidence>
<organism evidence="1">
    <name type="scientific">Griffithsia japonica</name>
    <name type="common">Red alga</name>
    <dbReference type="NCBI Taxonomy" id="83288"/>
    <lineage>
        <taxon>Eukaryota</taxon>
        <taxon>Rhodophyta</taxon>
        <taxon>Florideophyceae</taxon>
        <taxon>Rhodymeniophycidae</taxon>
        <taxon>Ceramiales</taxon>
        <taxon>Ceramiaceae</taxon>
        <taxon>Griffithsia</taxon>
    </lineage>
</organism>
<feature type="non-terminal residue" evidence="1">
    <location>
        <position position="1"/>
    </location>
</feature>
<dbReference type="EMBL" id="AY123118">
    <property type="protein sequence ID" value="AAM93990.1"/>
    <property type="molecule type" value="mRNA"/>
</dbReference>
<dbReference type="AlphaFoldDB" id="Q7XZ34"/>
<proteinExistence type="evidence at transcript level"/>
<reference evidence="1" key="1">
    <citation type="submission" date="2002-06" db="EMBL/GenBank/DDBJ databases">
        <authorList>
            <person name="Liu C.L."/>
            <person name="Lee Y.K."/>
            <person name="Lee H.K."/>
        </authorList>
    </citation>
    <scope>NUCLEOTIDE SEQUENCE</scope>
</reference>
<sequence>AGCEPRSDCVNYECKIKEDEDCTGYEDDCAADLQCVGPAGDKKCKGLSPPGGKCDAHHLCEEGSECVSGVCKIKNTESCADYPDQCKPGLSCVGPAGKERCKELRLPGEACGKDPYWVCEDRSTCTGGICKIDEGESCDSYETDCQAGLHCVGPAGSKQCKKPSVPGDKCDAYHVCESGSSCVEGTCKIDDGGSCSAYPDECKAGLSCVGAARQGTV</sequence>
<accession>Q7XZ34</accession>
<protein>
    <submittedName>
        <fullName evidence="1">Growth factor</fullName>
    </submittedName>
</protein>